<protein>
    <submittedName>
        <fullName evidence="1">Uncharacterized protein</fullName>
    </submittedName>
</protein>
<dbReference type="Proteomes" id="UP000247409">
    <property type="component" value="Unassembled WGS sequence"/>
</dbReference>
<dbReference type="EMBL" id="NBIV01000035">
    <property type="protein sequence ID" value="PXF46608.1"/>
    <property type="molecule type" value="Genomic_DNA"/>
</dbReference>
<evidence type="ECO:0000313" key="2">
    <source>
        <dbReference type="Proteomes" id="UP000247409"/>
    </source>
</evidence>
<evidence type="ECO:0000313" key="1">
    <source>
        <dbReference type="EMBL" id="PXF46608.1"/>
    </source>
</evidence>
<accession>A0A2V3IWT2</accession>
<sequence length="485" mass="54001">MSSEEQEESFWTRMNRASSAHDLPEMSSTPVQPAIPPLELIICTRAGKPLAHYAYPPSLTPRPFHSVLTLSALIVAFHAQNHTSDITTASGRIVFVLHKCFLATAFSQDSHCPIPLLRALLRAALTAVYSTLSYAIISHLQSFPNTDTSNLTPRVTPLLNALLLDVITHPLPHILQKPVSLPAPISAHPNPIAPMLRSALLKFSSITHALVITASAPFPRCLVSVAAPSNCQLTAPDILTLINIPPLRADAKCQTPATLFLHSAGFRVPYNTHARSVELRLDPDHYESFKNAVGGADWRPEWTSAGSDVVWIIALSTRRSDQPDKFLDFVERRLDRSRAARDVIISMEKPWIVDDIHGIAEVKRYIKGVVLMHKHRIVGTIGAFTHENGIALLRSLLKRSFALHERGRRWKSVHSPEFRLQAVCFEEKYLLTMDDCVPLQKTIHVMETAIVPWLKKFTDYLLPEQDRVTVQPATPLSGFLAPFDS</sequence>
<dbReference type="AlphaFoldDB" id="A0A2V3IWT2"/>
<gene>
    <name evidence="1" type="ORF">BWQ96_03597</name>
</gene>
<name>A0A2V3IWT2_9FLOR</name>
<proteinExistence type="predicted"/>
<comment type="caution">
    <text evidence="1">The sequence shown here is derived from an EMBL/GenBank/DDBJ whole genome shotgun (WGS) entry which is preliminary data.</text>
</comment>
<reference evidence="1 2" key="1">
    <citation type="journal article" date="2018" name="Mol. Biol. Evol.">
        <title>Analysis of the draft genome of the red seaweed Gracilariopsis chorda provides insights into genome size evolution in Rhodophyta.</title>
        <authorList>
            <person name="Lee J."/>
            <person name="Yang E.C."/>
            <person name="Graf L."/>
            <person name="Yang J.H."/>
            <person name="Qiu H."/>
            <person name="Zel Zion U."/>
            <person name="Chan C.X."/>
            <person name="Stephens T.G."/>
            <person name="Weber A.P.M."/>
            <person name="Boo G.H."/>
            <person name="Boo S.M."/>
            <person name="Kim K.M."/>
            <person name="Shin Y."/>
            <person name="Jung M."/>
            <person name="Lee S.J."/>
            <person name="Yim H.S."/>
            <person name="Lee J.H."/>
            <person name="Bhattacharya D."/>
            <person name="Yoon H.S."/>
        </authorList>
    </citation>
    <scope>NUCLEOTIDE SEQUENCE [LARGE SCALE GENOMIC DNA]</scope>
    <source>
        <strain evidence="1 2">SKKU-2015</strain>
        <tissue evidence="1">Whole body</tissue>
    </source>
</reference>
<organism evidence="1 2">
    <name type="scientific">Gracilariopsis chorda</name>
    <dbReference type="NCBI Taxonomy" id="448386"/>
    <lineage>
        <taxon>Eukaryota</taxon>
        <taxon>Rhodophyta</taxon>
        <taxon>Florideophyceae</taxon>
        <taxon>Rhodymeniophycidae</taxon>
        <taxon>Gracilariales</taxon>
        <taxon>Gracilariaceae</taxon>
        <taxon>Gracilariopsis</taxon>
    </lineage>
</organism>
<keyword evidence="2" id="KW-1185">Reference proteome</keyword>
<dbReference type="OrthoDB" id="10358505at2759"/>